<evidence type="ECO:0000313" key="4">
    <source>
        <dbReference type="Proteomes" id="UP000799778"/>
    </source>
</evidence>
<protein>
    <recommendedName>
        <fullName evidence="5">Secreted protein</fullName>
    </recommendedName>
</protein>
<feature type="region of interest" description="Disordered" evidence="1">
    <location>
        <begin position="76"/>
        <end position="99"/>
    </location>
</feature>
<name>A0A6A5Y9V5_9PLEO</name>
<evidence type="ECO:0000313" key="3">
    <source>
        <dbReference type="EMBL" id="KAF2022119.1"/>
    </source>
</evidence>
<dbReference type="EMBL" id="ML978066">
    <property type="protein sequence ID" value="KAF2022119.1"/>
    <property type="molecule type" value="Genomic_DNA"/>
</dbReference>
<organism evidence="3 4">
    <name type="scientific">Aaosphaeria arxii CBS 175.79</name>
    <dbReference type="NCBI Taxonomy" id="1450172"/>
    <lineage>
        <taxon>Eukaryota</taxon>
        <taxon>Fungi</taxon>
        <taxon>Dikarya</taxon>
        <taxon>Ascomycota</taxon>
        <taxon>Pezizomycotina</taxon>
        <taxon>Dothideomycetes</taxon>
        <taxon>Pleosporomycetidae</taxon>
        <taxon>Pleosporales</taxon>
        <taxon>Pleosporales incertae sedis</taxon>
        <taxon>Aaosphaeria</taxon>
    </lineage>
</organism>
<evidence type="ECO:0000256" key="1">
    <source>
        <dbReference type="SAM" id="MobiDB-lite"/>
    </source>
</evidence>
<reference evidence="3" key="1">
    <citation type="journal article" date="2020" name="Stud. Mycol.">
        <title>101 Dothideomycetes genomes: a test case for predicting lifestyles and emergence of pathogens.</title>
        <authorList>
            <person name="Haridas S."/>
            <person name="Albert R."/>
            <person name="Binder M."/>
            <person name="Bloem J."/>
            <person name="Labutti K."/>
            <person name="Salamov A."/>
            <person name="Andreopoulos B."/>
            <person name="Baker S."/>
            <person name="Barry K."/>
            <person name="Bills G."/>
            <person name="Bluhm B."/>
            <person name="Cannon C."/>
            <person name="Castanera R."/>
            <person name="Culley D."/>
            <person name="Daum C."/>
            <person name="Ezra D."/>
            <person name="Gonzalez J."/>
            <person name="Henrissat B."/>
            <person name="Kuo A."/>
            <person name="Liang C."/>
            <person name="Lipzen A."/>
            <person name="Lutzoni F."/>
            <person name="Magnuson J."/>
            <person name="Mondo S."/>
            <person name="Nolan M."/>
            <person name="Ohm R."/>
            <person name="Pangilinan J."/>
            <person name="Park H.-J."/>
            <person name="Ramirez L."/>
            <person name="Alfaro M."/>
            <person name="Sun H."/>
            <person name="Tritt A."/>
            <person name="Yoshinaga Y."/>
            <person name="Zwiers L.-H."/>
            <person name="Turgeon B."/>
            <person name="Goodwin S."/>
            <person name="Spatafora J."/>
            <person name="Crous P."/>
            <person name="Grigoriev I."/>
        </authorList>
    </citation>
    <scope>NUCLEOTIDE SEQUENCE</scope>
    <source>
        <strain evidence="3">CBS 175.79</strain>
    </source>
</reference>
<feature type="chain" id="PRO_5025684081" description="Secreted protein" evidence="2">
    <location>
        <begin position="19"/>
        <end position="139"/>
    </location>
</feature>
<dbReference type="GeneID" id="54282046"/>
<dbReference type="Proteomes" id="UP000799778">
    <property type="component" value="Unassembled WGS sequence"/>
</dbReference>
<evidence type="ECO:0000256" key="2">
    <source>
        <dbReference type="SAM" id="SignalP"/>
    </source>
</evidence>
<accession>A0A6A5Y9V5</accession>
<proteinExistence type="predicted"/>
<evidence type="ECO:0008006" key="5">
    <source>
        <dbReference type="Google" id="ProtNLM"/>
    </source>
</evidence>
<keyword evidence="4" id="KW-1185">Reference proteome</keyword>
<dbReference type="AlphaFoldDB" id="A0A6A5Y9V5"/>
<gene>
    <name evidence="3" type="ORF">BU24DRAFT_37756</name>
</gene>
<feature type="signal peptide" evidence="2">
    <location>
        <begin position="1"/>
        <end position="18"/>
    </location>
</feature>
<sequence>MTIGRSGVLMLMLMPVMCFHLASPLCFTPPGVPALLFHEKKNDTLLISHASHQKWARSRCPLRHLHPLFWRARPQRAPANAPPAPAPSPREIRPGLFTDVDGSSQRIDDNTIMSCCVSSCAMYVVIAHTRRSPHVKCLG</sequence>
<keyword evidence="2" id="KW-0732">Signal</keyword>
<dbReference type="RefSeq" id="XP_033390458.1">
    <property type="nucleotide sequence ID" value="XM_033524649.1"/>
</dbReference>